<evidence type="ECO:0000256" key="4">
    <source>
        <dbReference type="ARBA" id="ARBA00022695"/>
    </source>
</evidence>
<dbReference type="SUPFAM" id="SSF52540">
    <property type="entry name" value="P-loop containing nucleoside triphosphate hydrolases"/>
    <property type="match status" value="1"/>
</dbReference>
<evidence type="ECO:0000256" key="7">
    <source>
        <dbReference type="ARBA" id="ARBA00026073"/>
    </source>
</evidence>
<comment type="subunit">
    <text evidence="7">DNA polymerase III contains a core (composed of alpha, epsilon and theta chains) that associates with a tau subunit. This core dimerizes to form the POLIII' complex. PolIII' associates with the gamma complex (composed of gamma, delta, delta', psi and chi chains) and with the beta chain to form the complete DNA polymerase III complex.</text>
</comment>
<evidence type="ECO:0000256" key="6">
    <source>
        <dbReference type="ARBA" id="ARBA00022932"/>
    </source>
</evidence>
<dbReference type="GO" id="GO:0003887">
    <property type="term" value="F:DNA-directed DNA polymerase activity"/>
    <property type="evidence" value="ECO:0007669"/>
    <property type="project" value="UniProtKB-KW"/>
</dbReference>
<dbReference type="EC" id="2.7.7.7" evidence="1"/>
<dbReference type="OrthoDB" id="9811073at2"/>
<dbReference type="InterPro" id="IPR050238">
    <property type="entry name" value="DNA_Rep/Repair_Clamp_Loader"/>
</dbReference>
<evidence type="ECO:0000256" key="2">
    <source>
        <dbReference type="ARBA" id="ARBA00014363"/>
    </source>
</evidence>
<evidence type="ECO:0000313" key="11">
    <source>
        <dbReference type="EMBL" id="VFP85964.1"/>
    </source>
</evidence>
<dbReference type="InterPro" id="IPR015199">
    <property type="entry name" value="DNA_pol_III_delta_C"/>
</dbReference>
<feature type="domain" description="DNA polymerase III delta subunit C-terminal" evidence="10">
    <location>
        <begin position="209"/>
        <end position="321"/>
    </location>
</feature>
<dbReference type="PANTHER" id="PTHR11669">
    <property type="entry name" value="REPLICATION FACTOR C / DNA POLYMERASE III GAMMA-TAU SUBUNIT"/>
    <property type="match status" value="1"/>
</dbReference>
<dbReference type="EMBL" id="LR217732">
    <property type="protein sequence ID" value="VFP85964.1"/>
    <property type="molecule type" value="Genomic_DNA"/>
</dbReference>
<evidence type="ECO:0000256" key="1">
    <source>
        <dbReference type="ARBA" id="ARBA00012417"/>
    </source>
</evidence>
<name>A0A451DH59_9GAMM</name>
<dbReference type="RefSeq" id="WP_075474752.1">
    <property type="nucleotide sequence ID" value="NZ_LR217732.1"/>
</dbReference>
<evidence type="ECO:0000256" key="8">
    <source>
        <dbReference type="ARBA" id="ARBA00037724"/>
    </source>
</evidence>
<protein>
    <recommendedName>
        <fullName evidence="2">DNA polymerase III subunit delta'</fullName>
        <ecNumber evidence="1">2.7.7.7</ecNumber>
    </recommendedName>
</protein>
<dbReference type="GO" id="GO:0003677">
    <property type="term" value="F:DNA binding"/>
    <property type="evidence" value="ECO:0007669"/>
    <property type="project" value="InterPro"/>
</dbReference>
<dbReference type="STRING" id="655384.GCA_900128595_00231"/>
<keyword evidence="6" id="KW-0239">DNA-directed DNA polymerase</keyword>
<evidence type="ECO:0000256" key="9">
    <source>
        <dbReference type="ARBA" id="ARBA00049244"/>
    </source>
</evidence>
<keyword evidence="4 11" id="KW-0548">Nucleotidyltransferase</keyword>
<dbReference type="Gene3D" id="1.20.272.10">
    <property type="match status" value="1"/>
</dbReference>
<dbReference type="GO" id="GO:0009360">
    <property type="term" value="C:DNA polymerase III complex"/>
    <property type="evidence" value="ECO:0007669"/>
    <property type="project" value="InterPro"/>
</dbReference>
<dbReference type="Pfam" id="PF13177">
    <property type="entry name" value="DNA_pol3_delta2"/>
    <property type="match status" value="1"/>
</dbReference>
<evidence type="ECO:0000256" key="3">
    <source>
        <dbReference type="ARBA" id="ARBA00022679"/>
    </source>
</evidence>
<dbReference type="InterPro" id="IPR027417">
    <property type="entry name" value="P-loop_NTPase"/>
</dbReference>
<keyword evidence="3 11" id="KW-0808">Transferase</keyword>
<keyword evidence="5" id="KW-0235">DNA replication</keyword>
<comment type="function">
    <text evidence="8">DNA polymerase III is a complex, multichain enzyme responsible for most of the replicative synthesis in bacteria. This DNA polymerase also exhibits 3' to 5' exonuclease activity.</text>
</comment>
<accession>A0A451DH59</accession>
<dbReference type="Proteomes" id="UP000294449">
    <property type="component" value="Chromosome"/>
</dbReference>
<dbReference type="GO" id="GO:0006261">
    <property type="term" value="P:DNA-templated DNA replication"/>
    <property type="evidence" value="ECO:0007669"/>
    <property type="project" value="TreeGrafter"/>
</dbReference>
<dbReference type="Pfam" id="PF09115">
    <property type="entry name" value="DNApol3-delta_C"/>
    <property type="match status" value="1"/>
</dbReference>
<evidence type="ECO:0000256" key="5">
    <source>
        <dbReference type="ARBA" id="ARBA00022705"/>
    </source>
</evidence>
<dbReference type="Gene3D" id="3.40.50.300">
    <property type="entry name" value="P-loop containing nucleotide triphosphate hydrolases"/>
    <property type="match status" value="1"/>
</dbReference>
<evidence type="ECO:0000259" key="10">
    <source>
        <dbReference type="Pfam" id="PF09115"/>
    </source>
</evidence>
<sequence>MNKYPWLIAQYLNFVKKYHKNSLHPINLIQAPTGIGISKLIFNVSKWILCLHKNKFINCKKCTSCFLIKKKNHPDFYNVNHISQYKNIGINIIRDIIKNLYQTSQHGGCKIVYFSNINSCTLEAKNALLKTLEEPPKNTIFFLHTRNITQVINTIKSRSTIYYINAPLENSAISWLKKKNKKFNFIQLLTALRINNNTPISTQKFLTSNAFKQRNMLMHAIHKYIDKKNDNDLWNVVLNYDEKIITTLICYLLLDTIKYNTCHKNTIKNLDQFKLIKKIADINNFNVLKNNLISWINFQQILSTSHKLDKKLILIEQILSWMKILHK</sequence>
<reference evidence="11 12" key="1">
    <citation type="submission" date="2019-02" db="EMBL/GenBank/DDBJ databases">
        <authorList>
            <person name="Manzano-Marin A."/>
            <person name="Manzano-Marin A."/>
        </authorList>
    </citation>
    <scope>NUCLEOTIDE SEQUENCE [LARGE SCALE GENOMIC DNA]</scope>
    <source>
        <strain evidence="11 12">BuCipseudotaxifoliae</strain>
    </source>
</reference>
<dbReference type="SUPFAM" id="SSF48019">
    <property type="entry name" value="post-AAA+ oligomerization domain-like"/>
    <property type="match status" value="1"/>
</dbReference>
<evidence type="ECO:0000313" key="12">
    <source>
        <dbReference type="Proteomes" id="UP000294449"/>
    </source>
</evidence>
<dbReference type="PANTHER" id="PTHR11669:SF8">
    <property type="entry name" value="DNA POLYMERASE III SUBUNIT DELTA"/>
    <property type="match status" value="1"/>
</dbReference>
<organism evidence="11 12">
    <name type="scientific">Buchnera aphidicola</name>
    <name type="common">Cinara pseudotaxifoliae</name>
    <dbReference type="NCBI Taxonomy" id="655384"/>
    <lineage>
        <taxon>Bacteria</taxon>
        <taxon>Pseudomonadati</taxon>
        <taxon>Pseudomonadota</taxon>
        <taxon>Gammaproteobacteria</taxon>
        <taxon>Enterobacterales</taxon>
        <taxon>Erwiniaceae</taxon>
        <taxon>Buchnera</taxon>
    </lineage>
</organism>
<dbReference type="AlphaFoldDB" id="A0A451DH59"/>
<dbReference type="InterPro" id="IPR008921">
    <property type="entry name" value="DNA_pol3_clamp-load_cplx_C"/>
</dbReference>
<gene>
    <name evidence="11" type="primary">holB</name>
    <name evidence="11" type="ORF">BUCIPSTX3056_231</name>
</gene>
<proteinExistence type="predicted"/>
<comment type="catalytic activity">
    <reaction evidence="9">
        <text>DNA(n) + a 2'-deoxyribonucleoside 5'-triphosphate = DNA(n+1) + diphosphate</text>
        <dbReference type="Rhea" id="RHEA:22508"/>
        <dbReference type="Rhea" id="RHEA-COMP:17339"/>
        <dbReference type="Rhea" id="RHEA-COMP:17340"/>
        <dbReference type="ChEBI" id="CHEBI:33019"/>
        <dbReference type="ChEBI" id="CHEBI:61560"/>
        <dbReference type="ChEBI" id="CHEBI:173112"/>
        <dbReference type="EC" id="2.7.7.7"/>
    </reaction>
</comment>